<evidence type="ECO:0000256" key="1">
    <source>
        <dbReference type="ARBA" id="ARBA00022448"/>
    </source>
</evidence>
<keyword evidence="1 6" id="KW-0813">Transport</keyword>
<dbReference type="PRINTS" id="PR00188">
    <property type="entry name" value="PLANTGLOBIN"/>
</dbReference>
<proteinExistence type="inferred from homology"/>
<evidence type="ECO:0000256" key="5">
    <source>
        <dbReference type="ARBA" id="ARBA00023004"/>
    </source>
</evidence>
<dbReference type="Pfam" id="PF00042">
    <property type="entry name" value="Globin"/>
    <property type="match status" value="1"/>
</dbReference>
<dbReference type="PANTHER" id="PTHR46458">
    <property type="entry name" value="BLR2807 PROTEIN"/>
    <property type="match status" value="1"/>
</dbReference>
<dbReference type="SUPFAM" id="SSF46458">
    <property type="entry name" value="Globin-like"/>
    <property type="match status" value="1"/>
</dbReference>
<evidence type="ECO:0000256" key="3">
    <source>
        <dbReference type="ARBA" id="ARBA00022621"/>
    </source>
</evidence>
<comment type="similarity">
    <text evidence="6">Belongs to the globin family.</text>
</comment>
<keyword evidence="3 6" id="KW-0561">Oxygen transport</keyword>
<sequence length="153" mass="16863">MAATVIDSWKLITEIDNYEEVAGVILFRKIFAIAPEAHDLFRFTKEFEPNSEELFASERLKKHGAGVVSTLNIAICMLGTDLEPLVLVLKDLGARHAKYGVLEAHFPIVGQALIETLADALGEKFTDDVKAAWVDIYAVVQSNMLAGMKEANE</sequence>
<evidence type="ECO:0000256" key="4">
    <source>
        <dbReference type="ARBA" id="ARBA00022723"/>
    </source>
</evidence>
<dbReference type="GO" id="GO:0046872">
    <property type="term" value="F:metal ion binding"/>
    <property type="evidence" value="ECO:0007669"/>
    <property type="project" value="UniProtKB-KW"/>
</dbReference>
<feature type="domain" description="Globin" evidence="7">
    <location>
        <begin position="1"/>
        <end position="149"/>
    </location>
</feature>
<name>A0A7S2XNV5_9STRA</name>
<organism evidence="8">
    <name type="scientific">Attheya septentrionalis</name>
    <dbReference type="NCBI Taxonomy" id="420275"/>
    <lineage>
        <taxon>Eukaryota</taxon>
        <taxon>Sar</taxon>
        <taxon>Stramenopiles</taxon>
        <taxon>Ochrophyta</taxon>
        <taxon>Bacillariophyta</taxon>
        <taxon>Coscinodiscophyceae</taxon>
        <taxon>Chaetocerotophycidae</taxon>
        <taxon>Chaetocerotales</taxon>
        <taxon>Attheyaceae</taxon>
        <taxon>Attheya</taxon>
    </lineage>
</organism>
<protein>
    <recommendedName>
        <fullName evidence="7">Globin domain-containing protein</fullName>
    </recommendedName>
</protein>
<dbReference type="Gene3D" id="1.10.490.10">
    <property type="entry name" value="Globins"/>
    <property type="match status" value="1"/>
</dbReference>
<dbReference type="GO" id="GO:0005344">
    <property type="term" value="F:oxygen carrier activity"/>
    <property type="evidence" value="ECO:0007669"/>
    <property type="project" value="UniProtKB-KW"/>
</dbReference>
<accession>A0A7S2XNV5</accession>
<keyword evidence="5" id="KW-0408">Iron</keyword>
<dbReference type="InterPro" id="IPR000971">
    <property type="entry name" value="Globin"/>
</dbReference>
<dbReference type="EMBL" id="HBHQ01016029">
    <property type="protein sequence ID" value="CAD9818873.1"/>
    <property type="molecule type" value="Transcribed_RNA"/>
</dbReference>
<reference evidence="8" key="1">
    <citation type="submission" date="2021-01" db="EMBL/GenBank/DDBJ databases">
        <authorList>
            <person name="Corre E."/>
            <person name="Pelletier E."/>
            <person name="Niang G."/>
            <person name="Scheremetjew M."/>
            <person name="Finn R."/>
            <person name="Kale V."/>
            <person name="Holt S."/>
            <person name="Cochrane G."/>
            <person name="Meng A."/>
            <person name="Brown T."/>
            <person name="Cohen L."/>
        </authorList>
    </citation>
    <scope>NUCLEOTIDE SEQUENCE</scope>
    <source>
        <strain evidence="8">CCMP2084</strain>
    </source>
</reference>
<dbReference type="InterPro" id="IPR012292">
    <property type="entry name" value="Globin/Proto"/>
</dbReference>
<keyword evidence="2 6" id="KW-0349">Heme</keyword>
<evidence type="ECO:0000313" key="8">
    <source>
        <dbReference type="EMBL" id="CAD9818873.1"/>
    </source>
</evidence>
<dbReference type="GO" id="GO:0020037">
    <property type="term" value="F:heme binding"/>
    <property type="evidence" value="ECO:0007669"/>
    <property type="project" value="InterPro"/>
</dbReference>
<evidence type="ECO:0000259" key="7">
    <source>
        <dbReference type="PROSITE" id="PS01033"/>
    </source>
</evidence>
<dbReference type="InterPro" id="IPR009050">
    <property type="entry name" value="Globin-like_sf"/>
</dbReference>
<gene>
    <name evidence="8" type="ORF">ASEP1449_LOCUS10705</name>
</gene>
<dbReference type="AlphaFoldDB" id="A0A7S2XNV5"/>
<evidence type="ECO:0000256" key="2">
    <source>
        <dbReference type="ARBA" id="ARBA00022617"/>
    </source>
</evidence>
<dbReference type="GO" id="GO:0019825">
    <property type="term" value="F:oxygen binding"/>
    <property type="evidence" value="ECO:0007669"/>
    <property type="project" value="InterPro"/>
</dbReference>
<keyword evidence="4" id="KW-0479">Metal-binding</keyword>
<dbReference type="PROSITE" id="PS01033">
    <property type="entry name" value="GLOBIN"/>
    <property type="match status" value="1"/>
</dbReference>
<evidence type="ECO:0000256" key="6">
    <source>
        <dbReference type="RuleBase" id="RU000356"/>
    </source>
</evidence>
<dbReference type="PANTHER" id="PTHR46458:SF1">
    <property type="entry name" value="GEO09476P1"/>
    <property type="match status" value="1"/>
</dbReference>
<dbReference type="InterPro" id="IPR050532">
    <property type="entry name" value="Globin-like_OT"/>
</dbReference>